<keyword evidence="3" id="KW-1185">Reference proteome</keyword>
<sequence length="317" mass="37401">MYYNEINIKKKGNVSMLERLKSYYKDAIVINEQVADAARYEWFYTKEGDKIGIDKHRLSKQEKQLLSIFLTPILDANHTMSEEEQAWLRWIVHEDAAMLQHLFSPPPYCRFIHFLTKRSVANKGDFYDAVSGLFPDPITIVWEHEHRGVIIEKKQKQAAEPLPFADIIDTLATDFYATIHLFIGQIHPYDEQLYESFRYEKRCFELAQAYMPKQTVYQMEDVVPLLLIHGHPELEEVKKALPFLETLDDEWLRIMQTFLQCNLNVSMAAKKLYMHRNSLQYRIDKFIEKTGIDIKHFKGAVAVYLAILLQQYINKRC</sequence>
<dbReference type="EMBL" id="AOTZ01000002">
    <property type="protein sequence ID" value="EZP78676.1"/>
    <property type="molecule type" value="Genomic_DNA"/>
</dbReference>
<dbReference type="Proteomes" id="UP000023566">
    <property type="component" value="Chromosome"/>
</dbReference>
<dbReference type="Pfam" id="PF13556">
    <property type="entry name" value="HTH_30"/>
    <property type="match status" value="1"/>
</dbReference>
<dbReference type="Gene3D" id="1.10.10.2840">
    <property type="entry name" value="PucR C-terminal helix-turn-helix domain"/>
    <property type="match status" value="1"/>
</dbReference>
<dbReference type="InterPro" id="IPR042070">
    <property type="entry name" value="PucR_C-HTH_sf"/>
</dbReference>
<name>A0ABC9VIL8_9BACL</name>
<dbReference type="AlphaFoldDB" id="A0ABC9VIL8"/>
<reference evidence="2 3" key="1">
    <citation type="journal article" date="2014" name="Appl. Microbiol. Biotechnol.">
        <title>Transformable facultative thermophile Geobacillus stearothermophilus NUB3621 as a host strain for metabolic engineering.</title>
        <authorList>
            <person name="Blanchard K."/>
            <person name="Robic S."/>
            <person name="Matsumura I."/>
        </authorList>
    </citation>
    <scope>NUCLEOTIDE SEQUENCE [LARGE SCALE GENOMIC DNA]</scope>
    <source>
        <strain evidence="2 3">NUB3621</strain>
    </source>
</reference>
<dbReference type="InterPro" id="IPR051448">
    <property type="entry name" value="CdaR-like_regulators"/>
</dbReference>
<comment type="caution">
    <text evidence="2">The sequence shown here is derived from an EMBL/GenBank/DDBJ whole genome shotgun (WGS) entry which is preliminary data.</text>
</comment>
<gene>
    <name evidence="2" type="ORF">H839_02371</name>
</gene>
<dbReference type="PANTHER" id="PTHR33744">
    <property type="entry name" value="CARBOHYDRATE DIACID REGULATOR"/>
    <property type="match status" value="1"/>
</dbReference>
<dbReference type="InterPro" id="IPR025736">
    <property type="entry name" value="PucR_C-HTH_dom"/>
</dbReference>
<protein>
    <submittedName>
        <fullName evidence="2">PucR family transcriptional regulator</fullName>
    </submittedName>
</protein>
<evidence type="ECO:0000259" key="1">
    <source>
        <dbReference type="Pfam" id="PF13556"/>
    </source>
</evidence>
<evidence type="ECO:0000313" key="2">
    <source>
        <dbReference type="EMBL" id="EZP78676.1"/>
    </source>
</evidence>
<proteinExistence type="predicted"/>
<feature type="domain" description="PucR C-terminal helix-turn-helix" evidence="1">
    <location>
        <begin position="252"/>
        <end position="308"/>
    </location>
</feature>
<dbReference type="SUPFAM" id="SSF46689">
    <property type="entry name" value="Homeodomain-like"/>
    <property type="match status" value="1"/>
</dbReference>
<dbReference type="PANTHER" id="PTHR33744:SF15">
    <property type="entry name" value="CARBOHYDRATE DIACID REGULATOR"/>
    <property type="match status" value="1"/>
</dbReference>
<dbReference type="InterPro" id="IPR009057">
    <property type="entry name" value="Homeodomain-like_sf"/>
</dbReference>
<evidence type="ECO:0000313" key="3">
    <source>
        <dbReference type="Proteomes" id="UP000023566"/>
    </source>
</evidence>
<organism evidence="2 3">
    <name type="scientific">Parageobacillus genomosp. 1</name>
    <dbReference type="NCBI Taxonomy" id="1295642"/>
    <lineage>
        <taxon>Bacteria</taxon>
        <taxon>Bacillati</taxon>
        <taxon>Bacillota</taxon>
        <taxon>Bacilli</taxon>
        <taxon>Bacillales</taxon>
        <taxon>Anoxybacillaceae</taxon>
        <taxon>Parageobacillus</taxon>
    </lineage>
</organism>
<accession>A0ABC9VIL8</accession>